<dbReference type="NCBIfam" id="TIGR02532">
    <property type="entry name" value="IV_pilin_GFxxxE"/>
    <property type="match status" value="1"/>
</dbReference>
<dbReference type="Proteomes" id="UP000503447">
    <property type="component" value="Chromosome"/>
</dbReference>
<feature type="transmembrane region" description="Helical" evidence="1">
    <location>
        <begin position="12"/>
        <end position="33"/>
    </location>
</feature>
<accession>A0A6M5YYK5</accession>
<dbReference type="InterPro" id="IPR027558">
    <property type="entry name" value="Pre_pil_HX9DG_C"/>
</dbReference>
<dbReference type="Pfam" id="PF07963">
    <property type="entry name" value="N_methyl"/>
    <property type="match status" value="1"/>
</dbReference>
<dbReference type="Gene3D" id="3.30.700.10">
    <property type="entry name" value="Glycoprotein, Type 4 Pilin"/>
    <property type="match status" value="1"/>
</dbReference>
<dbReference type="InterPro" id="IPR011453">
    <property type="entry name" value="DUF1559"/>
</dbReference>
<dbReference type="EMBL" id="CP053452">
    <property type="protein sequence ID" value="QJW98938.1"/>
    <property type="molecule type" value="Genomic_DNA"/>
</dbReference>
<keyword evidence="1" id="KW-1133">Transmembrane helix</keyword>
<evidence type="ECO:0000259" key="2">
    <source>
        <dbReference type="Pfam" id="PF07596"/>
    </source>
</evidence>
<dbReference type="PANTHER" id="PTHR30093">
    <property type="entry name" value="GENERAL SECRETION PATHWAY PROTEIN G"/>
    <property type="match status" value="1"/>
</dbReference>
<name>A0A6M5YYK5_9BACT</name>
<dbReference type="PANTHER" id="PTHR30093:SF2">
    <property type="entry name" value="TYPE II SECRETION SYSTEM PROTEIN H"/>
    <property type="match status" value="1"/>
</dbReference>
<gene>
    <name evidence="3" type="ORF">FTUN_6533</name>
</gene>
<dbReference type="RefSeq" id="WP_171474005.1">
    <property type="nucleotide sequence ID" value="NZ_CP053452.2"/>
</dbReference>
<keyword evidence="1" id="KW-0472">Membrane</keyword>
<dbReference type="InterPro" id="IPR045584">
    <property type="entry name" value="Pilin-like"/>
</dbReference>
<dbReference type="AlphaFoldDB" id="A0A6M5YYK5"/>
<dbReference type="NCBIfam" id="TIGR04294">
    <property type="entry name" value="pre_pil_HX9DG"/>
    <property type="match status" value="1"/>
</dbReference>
<keyword evidence="1" id="KW-0812">Transmembrane</keyword>
<keyword evidence="4" id="KW-1185">Reference proteome</keyword>
<dbReference type="KEGG" id="ftj:FTUN_6533"/>
<protein>
    <recommendedName>
        <fullName evidence="2">DUF1559 domain-containing protein</fullName>
    </recommendedName>
</protein>
<evidence type="ECO:0000256" key="1">
    <source>
        <dbReference type="SAM" id="Phobius"/>
    </source>
</evidence>
<evidence type="ECO:0000313" key="3">
    <source>
        <dbReference type="EMBL" id="QJW98938.1"/>
    </source>
</evidence>
<evidence type="ECO:0000313" key="4">
    <source>
        <dbReference type="Proteomes" id="UP000503447"/>
    </source>
</evidence>
<feature type="domain" description="DUF1559" evidence="2">
    <location>
        <begin position="34"/>
        <end position="293"/>
    </location>
</feature>
<dbReference type="InterPro" id="IPR012902">
    <property type="entry name" value="N_methyl_site"/>
</dbReference>
<dbReference type="SUPFAM" id="SSF54523">
    <property type="entry name" value="Pili subunits"/>
    <property type="match status" value="1"/>
</dbReference>
<sequence length="311" mass="33582">MVQNTRRAAFTLIELLVVIAIIAILIGLLLPAVQKVREAAARMKCQNNLKQIGLALHNFESANDGFPMAPYNPAFTWMRSYPYTQPHGWTVEVLPFIEQSNVQTQYNYNVAWSAAGNAAIITTVIPIFVCPSAPGGSDPNARGIPNNRGPLDYIPFFSVDTANTYISPVPAADQTGEGILGRGVHRRIAEVTDGLSNTLLIAEDAGRNKAYVNGKLYTGTLPSLFDEGGAWANCCLGGSVDYLRGWNLTTNTYYGPCAVNCTNAGEVYAFHTGGANILYGDGSVRFLNQSTDINTLVWIFTRAGGEVVPNP</sequence>
<proteinExistence type="predicted"/>
<reference evidence="4" key="1">
    <citation type="submission" date="2020-05" db="EMBL/GenBank/DDBJ databases">
        <title>Frigoriglobus tundricola gen. nov., sp. nov., a psychrotolerant cellulolytic planctomycete of the family Gemmataceae with two divergent copies of 16S rRNA gene.</title>
        <authorList>
            <person name="Kulichevskaya I.S."/>
            <person name="Ivanova A.A."/>
            <person name="Naumoff D.G."/>
            <person name="Beletsky A.V."/>
            <person name="Rijpstra W.I.C."/>
            <person name="Sinninghe Damste J.S."/>
            <person name="Mardanov A.V."/>
            <person name="Ravin N.V."/>
            <person name="Dedysh S.N."/>
        </authorList>
    </citation>
    <scope>NUCLEOTIDE SEQUENCE [LARGE SCALE GENOMIC DNA]</scope>
    <source>
        <strain evidence="4">PL17</strain>
    </source>
</reference>
<dbReference type="Pfam" id="PF07596">
    <property type="entry name" value="SBP_bac_10"/>
    <property type="match status" value="1"/>
</dbReference>
<organism evidence="3 4">
    <name type="scientific">Frigoriglobus tundricola</name>
    <dbReference type="NCBI Taxonomy" id="2774151"/>
    <lineage>
        <taxon>Bacteria</taxon>
        <taxon>Pseudomonadati</taxon>
        <taxon>Planctomycetota</taxon>
        <taxon>Planctomycetia</taxon>
        <taxon>Gemmatales</taxon>
        <taxon>Gemmataceae</taxon>
        <taxon>Frigoriglobus</taxon>
    </lineage>
</organism>